<evidence type="ECO:0000313" key="3">
    <source>
        <dbReference type="Proteomes" id="UP000191672"/>
    </source>
</evidence>
<dbReference type="AlphaFoldDB" id="A0A1V6PM66"/>
<evidence type="ECO:0000313" key="2">
    <source>
        <dbReference type="EMBL" id="OQD78064.1"/>
    </source>
</evidence>
<keyword evidence="3" id="KW-1185">Reference proteome</keyword>
<comment type="caution">
    <text evidence="2">The sequence shown here is derived from an EMBL/GenBank/DDBJ whole genome shotgun (WGS) entry which is preliminary data.</text>
</comment>
<dbReference type="EMBL" id="MDYN01000092">
    <property type="protein sequence ID" value="OQD78064.1"/>
    <property type="molecule type" value="Genomic_DNA"/>
</dbReference>
<accession>A0A1V6PM66</accession>
<name>A0A1V6PM66_9EURO</name>
<organism evidence="2 3">
    <name type="scientific">Penicillium antarcticum</name>
    <dbReference type="NCBI Taxonomy" id="416450"/>
    <lineage>
        <taxon>Eukaryota</taxon>
        <taxon>Fungi</taxon>
        <taxon>Dikarya</taxon>
        <taxon>Ascomycota</taxon>
        <taxon>Pezizomycotina</taxon>
        <taxon>Eurotiomycetes</taxon>
        <taxon>Eurotiomycetidae</taxon>
        <taxon>Eurotiales</taxon>
        <taxon>Aspergillaceae</taxon>
        <taxon>Penicillium</taxon>
    </lineage>
</organism>
<sequence>MEWRATVNNREVSKDTEEDVVLAPSAFWQLPLGKKLELRRKTARHRQVRPDDTVVVASTTDRTKRNLTKRFDDTDISWTAIEKQLLIWPEFLLRGKELTLKISFNYVDDRHSSLSAGRIGEKRGKSSVTQRMLGERDAQLDAEESSSGGKPIWRSVYSLM</sequence>
<feature type="region of interest" description="Disordered" evidence="1">
    <location>
        <begin position="118"/>
        <end position="148"/>
    </location>
</feature>
<reference evidence="3" key="1">
    <citation type="journal article" date="2017" name="Nat. Microbiol.">
        <title>Global analysis of biosynthetic gene clusters reveals vast potential of secondary metabolite production in Penicillium species.</title>
        <authorList>
            <person name="Nielsen J.C."/>
            <person name="Grijseels S."/>
            <person name="Prigent S."/>
            <person name="Ji B."/>
            <person name="Dainat J."/>
            <person name="Nielsen K.F."/>
            <person name="Frisvad J.C."/>
            <person name="Workman M."/>
            <person name="Nielsen J."/>
        </authorList>
    </citation>
    <scope>NUCLEOTIDE SEQUENCE [LARGE SCALE GENOMIC DNA]</scope>
    <source>
        <strain evidence="3">IBT 31811</strain>
    </source>
</reference>
<dbReference type="Proteomes" id="UP000191672">
    <property type="component" value="Unassembled WGS sequence"/>
</dbReference>
<dbReference type="STRING" id="416450.A0A1V6PM66"/>
<protein>
    <submittedName>
        <fullName evidence="2">Uncharacterized protein</fullName>
    </submittedName>
</protein>
<evidence type="ECO:0000256" key="1">
    <source>
        <dbReference type="SAM" id="MobiDB-lite"/>
    </source>
</evidence>
<gene>
    <name evidence="2" type="ORF">PENANT_c092G08765</name>
</gene>
<proteinExistence type="predicted"/>
<dbReference type="OrthoDB" id="4232626at2759"/>